<accession>A0A509EKG7</accession>
<evidence type="ECO:0000313" key="2">
    <source>
        <dbReference type="EMBL" id="VUD73885.1"/>
    </source>
</evidence>
<evidence type="ECO:0000313" key="3">
    <source>
        <dbReference type="Proteomes" id="UP000410984"/>
    </source>
</evidence>
<evidence type="ECO:0000256" key="1">
    <source>
        <dbReference type="SAM" id="MobiDB-lite"/>
    </source>
</evidence>
<sequence length="133" mass="14408">MRPLSLRDLVRRRADASRDIDLLSSGWIPDARTLAEAPCLSDYVETTYPGTDLPCLHGYVSGHPLLPPGPVTTSPILARGPGWIRTESRWYVIGDPLRIPPEPAAPDAQPKPAPEHHDLPNGGVTTPDGFVGF</sequence>
<protein>
    <submittedName>
        <fullName evidence="2">Uncharacterized protein</fullName>
    </submittedName>
</protein>
<feature type="region of interest" description="Disordered" evidence="1">
    <location>
        <begin position="99"/>
        <end position="133"/>
    </location>
</feature>
<dbReference type="InterPro" id="IPR046574">
    <property type="entry name" value="DUF6634"/>
</dbReference>
<dbReference type="Proteomes" id="UP000410984">
    <property type="component" value="Unassembled WGS sequence"/>
</dbReference>
<dbReference type="RefSeq" id="WP_059407728.1">
    <property type="nucleotide sequence ID" value="NZ_CABFPH010000090.1"/>
</dbReference>
<keyword evidence="3" id="KW-1185">Reference proteome</keyword>
<gene>
    <name evidence="2" type="ORF">MET9862_04507</name>
</gene>
<reference evidence="2 3" key="1">
    <citation type="submission" date="2019-06" db="EMBL/GenBank/DDBJ databases">
        <authorList>
            <person name="Rodrigo-Torres L."/>
            <person name="Arahal R. D."/>
            <person name="Lucena T."/>
        </authorList>
    </citation>
    <scope>NUCLEOTIDE SEQUENCE [LARGE SCALE GENOMIC DNA]</scope>
    <source>
        <strain evidence="2 3">SB0023/3</strain>
    </source>
</reference>
<feature type="compositionally biased region" description="Pro residues" evidence="1">
    <location>
        <begin position="99"/>
        <end position="112"/>
    </location>
</feature>
<proteinExistence type="predicted"/>
<name>A0A509EKG7_9HYPH</name>
<dbReference type="AlphaFoldDB" id="A0A509EKG7"/>
<dbReference type="Pfam" id="PF20339">
    <property type="entry name" value="DUF6634"/>
    <property type="match status" value="1"/>
</dbReference>
<organism evidence="2 3">
    <name type="scientific">Methylobacterium symbioticum</name>
    <dbReference type="NCBI Taxonomy" id="2584084"/>
    <lineage>
        <taxon>Bacteria</taxon>
        <taxon>Pseudomonadati</taxon>
        <taxon>Pseudomonadota</taxon>
        <taxon>Alphaproteobacteria</taxon>
        <taxon>Hyphomicrobiales</taxon>
        <taxon>Methylobacteriaceae</taxon>
        <taxon>Methylobacterium</taxon>
    </lineage>
</organism>
<dbReference type="EMBL" id="CABFPH010000090">
    <property type="protein sequence ID" value="VUD73885.1"/>
    <property type="molecule type" value="Genomic_DNA"/>
</dbReference>